<name>A0ACC2IB89_9PLEO</name>
<reference evidence="1" key="1">
    <citation type="submission" date="2022-11" db="EMBL/GenBank/DDBJ databases">
        <title>Genome Sequence of Boeremia exigua.</title>
        <authorList>
            <person name="Buettner E."/>
        </authorList>
    </citation>
    <scope>NUCLEOTIDE SEQUENCE</scope>
    <source>
        <strain evidence="1">CU02</strain>
    </source>
</reference>
<sequence>MADAKAKMFSWMRRCFDALRPWTGFLPDPLTHGLFTVVQAGTVGEPEHGRMSSFCRAVMLLRLYMSSLGKAKVTLDQQYLVRGNSKTLKGVKEAARDVAKPLAA</sequence>
<keyword evidence="2" id="KW-1185">Reference proteome</keyword>
<gene>
    <name evidence="1" type="ORF">OPT61_g5239</name>
</gene>
<protein>
    <submittedName>
        <fullName evidence="1">Uncharacterized protein</fullName>
    </submittedName>
</protein>
<comment type="caution">
    <text evidence="1">The sequence shown here is derived from an EMBL/GenBank/DDBJ whole genome shotgun (WGS) entry which is preliminary data.</text>
</comment>
<accession>A0ACC2IB89</accession>
<evidence type="ECO:0000313" key="2">
    <source>
        <dbReference type="Proteomes" id="UP001153331"/>
    </source>
</evidence>
<proteinExistence type="predicted"/>
<evidence type="ECO:0000313" key="1">
    <source>
        <dbReference type="EMBL" id="KAJ8112377.1"/>
    </source>
</evidence>
<dbReference type="Proteomes" id="UP001153331">
    <property type="component" value="Unassembled WGS sequence"/>
</dbReference>
<organism evidence="1 2">
    <name type="scientific">Boeremia exigua</name>
    <dbReference type="NCBI Taxonomy" id="749465"/>
    <lineage>
        <taxon>Eukaryota</taxon>
        <taxon>Fungi</taxon>
        <taxon>Dikarya</taxon>
        <taxon>Ascomycota</taxon>
        <taxon>Pezizomycotina</taxon>
        <taxon>Dothideomycetes</taxon>
        <taxon>Pleosporomycetidae</taxon>
        <taxon>Pleosporales</taxon>
        <taxon>Pleosporineae</taxon>
        <taxon>Didymellaceae</taxon>
        <taxon>Boeremia</taxon>
    </lineage>
</organism>
<dbReference type="EMBL" id="JAPHNI010000329">
    <property type="protein sequence ID" value="KAJ8112377.1"/>
    <property type="molecule type" value="Genomic_DNA"/>
</dbReference>